<evidence type="ECO:0000313" key="2">
    <source>
        <dbReference type="Proteomes" id="UP000062973"/>
    </source>
</evidence>
<proteinExistence type="predicted"/>
<accession>A0A076MHJ9</accession>
<protein>
    <submittedName>
        <fullName evidence="1">Uncharacterized protein</fullName>
    </submittedName>
</protein>
<dbReference type="SUPFAM" id="SSF48452">
    <property type="entry name" value="TPR-like"/>
    <property type="match status" value="1"/>
</dbReference>
<dbReference type="InterPro" id="IPR011990">
    <property type="entry name" value="TPR-like_helical_dom_sf"/>
</dbReference>
<dbReference type="RefSeq" id="WP_017986014.1">
    <property type="nucleotide sequence ID" value="NZ_AQUL01000001.1"/>
</dbReference>
<dbReference type="OrthoDB" id="4522742at2"/>
<organism evidence="1 2">
    <name type="scientific">Amycolatopsis methanolica 239</name>
    <dbReference type="NCBI Taxonomy" id="1068978"/>
    <lineage>
        <taxon>Bacteria</taxon>
        <taxon>Bacillati</taxon>
        <taxon>Actinomycetota</taxon>
        <taxon>Actinomycetes</taxon>
        <taxon>Pseudonocardiales</taxon>
        <taxon>Pseudonocardiaceae</taxon>
        <taxon>Amycolatopsis</taxon>
        <taxon>Amycolatopsis methanolica group</taxon>
    </lineage>
</organism>
<dbReference type="Gene3D" id="1.25.40.10">
    <property type="entry name" value="Tetratricopeptide repeat domain"/>
    <property type="match status" value="1"/>
</dbReference>
<dbReference type="EMBL" id="CP009110">
    <property type="protein sequence ID" value="AIJ20159.1"/>
    <property type="molecule type" value="Genomic_DNA"/>
</dbReference>
<keyword evidence="2" id="KW-1185">Reference proteome</keyword>
<sequence>MSAARAVSPGRIWNRLLGDPRLFTDRATALSWLEEEHPNLYATVGEAHRAPLLTSVLRTQLGFAHRQRGGHETGADVLRAALDATREAGSPEAEATALEGLGLVLLDERDPRAAAVLRENLALASGIADERGLALARMHLAKVLEPDEALPLLDLAHAYFTAREEAGNVLKTDLWRGRKLTAAGRPAEARELLDRVASATGHHRERGEARLALADVALASGADPAPDLREVERIFSRFGFPREAATAAALRADLSTVTRAWCVRPPTRTRSDPGTATARW</sequence>
<dbReference type="HOGENOM" id="CLU_992630_0_0_11"/>
<gene>
    <name evidence="1" type="ORF">AMETH_0067</name>
</gene>
<evidence type="ECO:0000313" key="1">
    <source>
        <dbReference type="EMBL" id="AIJ20159.1"/>
    </source>
</evidence>
<dbReference type="PATRIC" id="fig|1068978.7.peg.72"/>
<dbReference type="KEGG" id="amq:AMETH_0067"/>
<name>A0A076MHJ9_AMYME</name>
<dbReference type="Proteomes" id="UP000062973">
    <property type="component" value="Chromosome"/>
</dbReference>
<dbReference type="AlphaFoldDB" id="A0A076MHJ9"/>
<reference evidence="1 2" key="1">
    <citation type="submission" date="2014-07" db="EMBL/GenBank/DDBJ databases">
        <title>Whole Genome Sequence of the Amycolatopsis methanolica 239.</title>
        <authorList>
            <person name="Tang B."/>
        </authorList>
    </citation>
    <scope>NUCLEOTIDE SEQUENCE [LARGE SCALE GENOMIC DNA]</scope>
    <source>
        <strain evidence="1 2">239</strain>
    </source>
</reference>